<keyword evidence="1" id="KW-0812">Transmembrane</keyword>
<proteinExistence type="predicted"/>
<keyword evidence="3" id="KW-1185">Reference proteome</keyword>
<sequence length="106" mass="11352">MLPTYAFTGRKGTILAALSISFGLVSVIVCVISKQLTPLSRRPRIHQGVSPLFNGIAVSLLFVLVKHTGCFAISDQPTFSVLPGAGAVQEISTVRVLFAYHLAVRL</sequence>
<reference evidence="2" key="1">
    <citation type="submission" date="2022-01" db="EMBL/GenBank/DDBJ databases">
        <title>Comparative genomics reveals a dynamic genome evolution in the ectomycorrhizal milk-cap (Lactarius) mushrooms.</title>
        <authorList>
            <consortium name="DOE Joint Genome Institute"/>
            <person name="Lebreton A."/>
            <person name="Tang N."/>
            <person name="Kuo A."/>
            <person name="LaButti K."/>
            <person name="Drula E."/>
            <person name="Barry K."/>
            <person name="Clum A."/>
            <person name="Lipzen A."/>
            <person name="Mousain D."/>
            <person name="Ng V."/>
            <person name="Wang R."/>
            <person name="Wang X."/>
            <person name="Dai Y."/>
            <person name="Henrissat B."/>
            <person name="Grigoriev I.V."/>
            <person name="Guerin-Laguette A."/>
            <person name="Yu F."/>
            <person name="Martin F.M."/>
        </authorList>
    </citation>
    <scope>NUCLEOTIDE SEQUENCE</scope>
    <source>
        <strain evidence="2">QP</strain>
    </source>
</reference>
<dbReference type="EMBL" id="JAKELL010000005">
    <property type="protein sequence ID" value="KAH8998621.1"/>
    <property type="molecule type" value="Genomic_DNA"/>
</dbReference>
<name>A0AAD4LTL4_9AGAM</name>
<evidence type="ECO:0000313" key="2">
    <source>
        <dbReference type="EMBL" id="KAH8998621.1"/>
    </source>
</evidence>
<evidence type="ECO:0000256" key="1">
    <source>
        <dbReference type="SAM" id="Phobius"/>
    </source>
</evidence>
<organism evidence="2 3">
    <name type="scientific">Lactarius akahatsu</name>
    <dbReference type="NCBI Taxonomy" id="416441"/>
    <lineage>
        <taxon>Eukaryota</taxon>
        <taxon>Fungi</taxon>
        <taxon>Dikarya</taxon>
        <taxon>Basidiomycota</taxon>
        <taxon>Agaricomycotina</taxon>
        <taxon>Agaricomycetes</taxon>
        <taxon>Russulales</taxon>
        <taxon>Russulaceae</taxon>
        <taxon>Lactarius</taxon>
    </lineage>
</organism>
<feature type="transmembrane region" description="Helical" evidence="1">
    <location>
        <begin position="12"/>
        <end position="32"/>
    </location>
</feature>
<protein>
    <submittedName>
        <fullName evidence="2">Uncharacterized protein</fullName>
    </submittedName>
</protein>
<accession>A0AAD4LTL4</accession>
<feature type="transmembrane region" description="Helical" evidence="1">
    <location>
        <begin position="52"/>
        <end position="74"/>
    </location>
</feature>
<keyword evidence="1" id="KW-0472">Membrane</keyword>
<gene>
    <name evidence="2" type="ORF">EDB92DRAFT_1191072</name>
</gene>
<evidence type="ECO:0000313" key="3">
    <source>
        <dbReference type="Proteomes" id="UP001201163"/>
    </source>
</evidence>
<keyword evidence="1" id="KW-1133">Transmembrane helix</keyword>
<comment type="caution">
    <text evidence="2">The sequence shown here is derived from an EMBL/GenBank/DDBJ whole genome shotgun (WGS) entry which is preliminary data.</text>
</comment>
<dbReference type="AlphaFoldDB" id="A0AAD4LTL4"/>
<dbReference type="Proteomes" id="UP001201163">
    <property type="component" value="Unassembled WGS sequence"/>
</dbReference>